<organism evidence="5 6">
    <name type="scientific">Alectoria fallacina</name>
    <dbReference type="NCBI Taxonomy" id="1903189"/>
    <lineage>
        <taxon>Eukaryota</taxon>
        <taxon>Fungi</taxon>
        <taxon>Dikarya</taxon>
        <taxon>Ascomycota</taxon>
        <taxon>Pezizomycotina</taxon>
        <taxon>Lecanoromycetes</taxon>
        <taxon>OSLEUM clade</taxon>
        <taxon>Lecanoromycetidae</taxon>
        <taxon>Lecanorales</taxon>
        <taxon>Lecanorineae</taxon>
        <taxon>Parmeliaceae</taxon>
        <taxon>Alectoria</taxon>
    </lineage>
</organism>
<evidence type="ECO:0000313" key="6">
    <source>
        <dbReference type="Proteomes" id="UP000664203"/>
    </source>
</evidence>
<evidence type="ECO:0000256" key="1">
    <source>
        <dbReference type="ARBA" id="ARBA00004123"/>
    </source>
</evidence>
<evidence type="ECO:0000256" key="2">
    <source>
        <dbReference type="ARBA" id="ARBA00009072"/>
    </source>
</evidence>
<reference evidence="5" key="1">
    <citation type="submission" date="2021-03" db="EMBL/GenBank/DDBJ databases">
        <authorList>
            <person name="Tagirdzhanova G."/>
        </authorList>
    </citation>
    <scope>NUCLEOTIDE SEQUENCE</scope>
</reference>
<name>A0A8H3IFN3_9LECA</name>
<evidence type="ECO:0000256" key="4">
    <source>
        <dbReference type="SAM" id="MobiDB-lite"/>
    </source>
</evidence>
<dbReference type="PANTHER" id="PTHR12940:SF0">
    <property type="entry name" value="SPLICING FACTOR ESS-2 HOMOLOG"/>
    <property type="match status" value="1"/>
</dbReference>
<feature type="region of interest" description="Disordered" evidence="4">
    <location>
        <begin position="334"/>
        <end position="359"/>
    </location>
</feature>
<evidence type="ECO:0000256" key="3">
    <source>
        <dbReference type="ARBA" id="ARBA00023242"/>
    </source>
</evidence>
<feature type="region of interest" description="Disordered" evidence="4">
    <location>
        <begin position="1"/>
        <end position="29"/>
    </location>
</feature>
<dbReference type="PANTHER" id="PTHR12940">
    <property type="entry name" value="ES-2 PROTEIN - RELATED"/>
    <property type="match status" value="1"/>
</dbReference>
<dbReference type="Proteomes" id="UP000664203">
    <property type="component" value="Unassembled WGS sequence"/>
</dbReference>
<accession>A0A8H3IFN3</accession>
<proteinExistence type="inferred from homology"/>
<dbReference type="EMBL" id="CAJPDR010000069">
    <property type="protein sequence ID" value="CAF9914105.1"/>
    <property type="molecule type" value="Genomic_DNA"/>
</dbReference>
<sequence length="457" mass="50341">MESPSTALVKRSIDTSLMPPPPPPKRIRRPAKVLDEDDYTDALSHIIARDFFPGLLETESKQEYLNALDSQDHEWIAAAGRKLTAVMTPGPDGRRLRGRRGTSMTPGSRLYGIGGETPVAWQGETPMSVVSRAESTASTQSQRPEVDTNMSLSTFQRKYTSEDNESFYKLLDKQNLKRADKYAWMWAGNKIPAARQIAHRKRERLLATNKASGKSENGKELATIEPRDMRKAMPDSWPYRPDNPFMFAPESIEDTTQTVAQKNEETSRAPPRTVVYDNTRIAPLVTTEFSNDIPPSPSLSAVQDAIAGRPRPAASEAFFNGASTPRVDGYAFVDSEPEPRPSFDSPSPLLLGSGDSNPNPFKLRESSKREALHHRMVDKVAKGKRVATGKREGELKTPVPRFASSPRIGKGGMTPAAQRLMGEVGGIGATPRGLWEGKTPRMSGLREAWTRKTAGKG</sequence>
<comment type="caution">
    <text evidence="5">The sequence shown here is derived from an EMBL/GenBank/DDBJ whole genome shotgun (WGS) entry which is preliminary data.</text>
</comment>
<feature type="compositionally biased region" description="Low complexity" evidence="4">
    <location>
        <begin position="342"/>
        <end position="356"/>
    </location>
</feature>
<dbReference type="OrthoDB" id="19679at2759"/>
<comment type="subcellular location">
    <subcellularLocation>
        <location evidence="1">Nucleus</location>
    </subcellularLocation>
</comment>
<keyword evidence="3" id="KW-0539">Nucleus</keyword>
<feature type="region of interest" description="Disordered" evidence="4">
    <location>
        <begin position="88"/>
        <end position="116"/>
    </location>
</feature>
<feature type="region of interest" description="Disordered" evidence="4">
    <location>
        <begin position="381"/>
        <end position="414"/>
    </location>
</feature>
<dbReference type="AlphaFoldDB" id="A0A8H3IFN3"/>
<evidence type="ECO:0000313" key="5">
    <source>
        <dbReference type="EMBL" id="CAF9914105.1"/>
    </source>
</evidence>
<gene>
    <name evidence="5" type="ORF">ALECFALPRED_009321</name>
</gene>
<protein>
    <submittedName>
        <fullName evidence="5">Uncharacterized protein</fullName>
    </submittedName>
</protein>
<dbReference type="GO" id="GO:0071013">
    <property type="term" value="C:catalytic step 2 spliceosome"/>
    <property type="evidence" value="ECO:0007669"/>
    <property type="project" value="TreeGrafter"/>
</dbReference>
<comment type="similarity">
    <text evidence="2">Belongs to the ESS2 family.</text>
</comment>
<keyword evidence="6" id="KW-1185">Reference proteome</keyword>
<dbReference type="InterPro" id="IPR019148">
    <property type="entry name" value="Nuclear_protein_DGCR14_ESS-2"/>
</dbReference>
<dbReference type="Pfam" id="PF09751">
    <property type="entry name" value="Es2"/>
    <property type="match status" value="1"/>
</dbReference>